<dbReference type="InterPro" id="IPR019421">
    <property type="entry name" value="7TM_GPCR_serpentine_rcpt_Srd"/>
</dbReference>
<sequence length="162" mass="18561">MLTHLTHDFFYGWSLALNTLLIALIVTKTPSYLRSYSIVLLYLSIVELSTATSSLLIFRRVMSTPTYVINAVCGSCRHWRSPRLCFSLYSMNVAGLVHYAIMIAFCSCYRYYVLASSRGEPHKIRVPYALVPLLDGKELEKAMNESHPEYDLATHREKEMLL</sequence>
<evidence type="ECO:0000313" key="8">
    <source>
        <dbReference type="Proteomes" id="UP001432027"/>
    </source>
</evidence>
<feature type="non-terminal residue" evidence="7">
    <location>
        <position position="162"/>
    </location>
</feature>
<dbReference type="Pfam" id="PF10317">
    <property type="entry name" value="7TM_GPCR_Srd"/>
    <property type="match status" value="1"/>
</dbReference>
<dbReference type="InterPro" id="IPR050920">
    <property type="entry name" value="Nematode_rcpt-like_delta"/>
</dbReference>
<accession>A0AAV5TJE0</accession>
<evidence type="ECO:0000256" key="6">
    <source>
        <dbReference type="SAM" id="Phobius"/>
    </source>
</evidence>
<dbReference type="PANTHER" id="PTHR22945">
    <property type="entry name" value="SERPENTINE RECEPTOR, CLASS D DELTA"/>
    <property type="match status" value="1"/>
</dbReference>
<gene>
    <name evidence="7" type="ORF">PENTCL1PPCAC_16573</name>
</gene>
<keyword evidence="3 6" id="KW-0812">Transmembrane</keyword>
<comment type="caution">
    <text evidence="7">The sequence shown here is derived from an EMBL/GenBank/DDBJ whole genome shotgun (WGS) entry which is preliminary data.</text>
</comment>
<dbReference type="AlphaFoldDB" id="A0AAV5TJE0"/>
<feature type="transmembrane region" description="Helical" evidence="6">
    <location>
        <begin position="6"/>
        <end position="26"/>
    </location>
</feature>
<name>A0AAV5TJE0_9BILA</name>
<proteinExistence type="inferred from homology"/>
<dbReference type="Proteomes" id="UP001432027">
    <property type="component" value="Unassembled WGS sequence"/>
</dbReference>
<dbReference type="PANTHER" id="PTHR22945:SF40">
    <property type="entry name" value="SERPENTINE RECEPTOR, CLASS D (DELTA)-RELATED"/>
    <property type="match status" value="1"/>
</dbReference>
<evidence type="ECO:0000256" key="4">
    <source>
        <dbReference type="ARBA" id="ARBA00022989"/>
    </source>
</evidence>
<reference evidence="7" key="1">
    <citation type="submission" date="2023-10" db="EMBL/GenBank/DDBJ databases">
        <title>Genome assembly of Pristionchus species.</title>
        <authorList>
            <person name="Yoshida K."/>
            <person name="Sommer R.J."/>
        </authorList>
    </citation>
    <scope>NUCLEOTIDE SEQUENCE</scope>
    <source>
        <strain evidence="7">RS0144</strain>
    </source>
</reference>
<keyword evidence="5 6" id="KW-0472">Membrane</keyword>
<evidence type="ECO:0000313" key="7">
    <source>
        <dbReference type="EMBL" id="GMS94398.1"/>
    </source>
</evidence>
<evidence type="ECO:0000256" key="2">
    <source>
        <dbReference type="ARBA" id="ARBA00009166"/>
    </source>
</evidence>
<dbReference type="EMBL" id="BTSX01000004">
    <property type="protein sequence ID" value="GMS94398.1"/>
    <property type="molecule type" value="Genomic_DNA"/>
</dbReference>
<comment type="subcellular location">
    <subcellularLocation>
        <location evidence="1">Membrane</location>
        <topology evidence="1">Multi-pass membrane protein</topology>
    </subcellularLocation>
</comment>
<evidence type="ECO:0000256" key="3">
    <source>
        <dbReference type="ARBA" id="ARBA00022692"/>
    </source>
</evidence>
<protein>
    <recommendedName>
        <fullName evidence="9">G protein-coupled receptor</fullName>
    </recommendedName>
</protein>
<dbReference type="GO" id="GO:0016020">
    <property type="term" value="C:membrane"/>
    <property type="evidence" value="ECO:0007669"/>
    <property type="project" value="UniProtKB-SubCell"/>
</dbReference>
<feature type="transmembrane region" description="Helical" evidence="6">
    <location>
        <begin position="38"/>
        <end position="58"/>
    </location>
</feature>
<comment type="similarity">
    <text evidence="2">Belongs to the nematode receptor-like protein srd family.</text>
</comment>
<evidence type="ECO:0000256" key="1">
    <source>
        <dbReference type="ARBA" id="ARBA00004141"/>
    </source>
</evidence>
<evidence type="ECO:0008006" key="9">
    <source>
        <dbReference type="Google" id="ProtNLM"/>
    </source>
</evidence>
<organism evidence="7 8">
    <name type="scientific">Pristionchus entomophagus</name>
    <dbReference type="NCBI Taxonomy" id="358040"/>
    <lineage>
        <taxon>Eukaryota</taxon>
        <taxon>Metazoa</taxon>
        <taxon>Ecdysozoa</taxon>
        <taxon>Nematoda</taxon>
        <taxon>Chromadorea</taxon>
        <taxon>Rhabditida</taxon>
        <taxon>Rhabditina</taxon>
        <taxon>Diplogasteromorpha</taxon>
        <taxon>Diplogasteroidea</taxon>
        <taxon>Neodiplogasteridae</taxon>
        <taxon>Pristionchus</taxon>
    </lineage>
</organism>
<keyword evidence="4 6" id="KW-1133">Transmembrane helix</keyword>
<evidence type="ECO:0000256" key="5">
    <source>
        <dbReference type="ARBA" id="ARBA00023136"/>
    </source>
</evidence>
<keyword evidence="8" id="KW-1185">Reference proteome</keyword>